<feature type="transmembrane region" description="Helical" evidence="1">
    <location>
        <begin position="98"/>
        <end position="121"/>
    </location>
</feature>
<dbReference type="RefSeq" id="WP_150041390.1">
    <property type="nucleotide sequence ID" value="NZ_OW485606.1"/>
</dbReference>
<keyword evidence="1" id="KW-1133">Transmembrane helix</keyword>
<dbReference type="Proteomes" id="UP000325255">
    <property type="component" value="Unassembled WGS sequence"/>
</dbReference>
<proteinExistence type="predicted"/>
<evidence type="ECO:0000313" key="3">
    <source>
        <dbReference type="Proteomes" id="UP000325255"/>
    </source>
</evidence>
<comment type="caution">
    <text evidence="2">The sequence shown here is derived from an EMBL/GenBank/DDBJ whole genome shotgun (WGS) entry which is preliminary data.</text>
</comment>
<sequence>MADFQGRVDRTLERIVAAARAPGVKGDPYWREIFVAQAAFVELMPALARIMFEARQPLPPAAMEAFQARVIAAMEARVGAAIERESSGWKKAFDRRTYAVVAAVLGGVFVIGCLIGFAIAFRLTAG</sequence>
<evidence type="ECO:0000256" key="1">
    <source>
        <dbReference type="SAM" id="Phobius"/>
    </source>
</evidence>
<dbReference type="EMBL" id="VWPK01000019">
    <property type="protein sequence ID" value="KAA5611616.1"/>
    <property type="molecule type" value="Genomic_DNA"/>
</dbReference>
<keyword evidence="1" id="KW-0472">Membrane</keyword>
<reference evidence="2 3" key="1">
    <citation type="submission" date="2019-09" db="EMBL/GenBank/DDBJ databases">
        <title>Genome sequence of Rhodovastum atsumiense, a diverse member of the Acetobacteraceae family of non-sulfur purple photosynthetic bacteria.</title>
        <authorList>
            <person name="Meyer T."/>
            <person name="Kyndt J."/>
        </authorList>
    </citation>
    <scope>NUCLEOTIDE SEQUENCE [LARGE SCALE GENOMIC DNA]</scope>
    <source>
        <strain evidence="2 3">DSM 21279</strain>
    </source>
</reference>
<evidence type="ECO:0000313" key="2">
    <source>
        <dbReference type="EMBL" id="KAA5611616.1"/>
    </source>
</evidence>
<dbReference type="AlphaFoldDB" id="A0A5M6ITG7"/>
<keyword evidence="3" id="KW-1185">Reference proteome</keyword>
<organism evidence="2 3">
    <name type="scientific">Rhodovastum atsumiense</name>
    <dbReference type="NCBI Taxonomy" id="504468"/>
    <lineage>
        <taxon>Bacteria</taxon>
        <taxon>Pseudomonadati</taxon>
        <taxon>Pseudomonadota</taxon>
        <taxon>Alphaproteobacteria</taxon>
        <taxon>Acetobacterales</taxon>
        <taxon>Acetobacteraceae</taxon>
        <taxon>Rhodovastum</taxon>
    </lineage>
</organism>
<name>A0A5M6ITG7_9PROT</name>
<gene>
    <name evidence="2" type="ORF">F1189_13725</name>
</gene>
<protein>
    <submittedName>
        <fullName evidence="2">Uncharacterized protein</fullName>
    </submittedName>
</protein>
<keyword evidence="1" id="KW-0812">Transmembrane</keyword>
<accession>A0A5M6ITG7</accession>